<feature type="transmembrane region" description="Helical" evidence="1">
    <location>
        <begin position="63"/>
        <end position="86"/>
    </location>
</feature>
<evidence type="ECO:0000313" key="3">
    <source>
        <dbReference type="Proteomes" id="UP000030403"/>
    </source>
</evidence>
<dbReference type="EMBL" id="AVPF01000136">
    <property type="protein sequence ID" value="KGX83203.1"/>
    <property type="molecule type" value="Genomic_DNA"/>
</dbReference>
<gene>
    <name evidence="2" type="ORF">N783_05745</name>
</gene>
<proteinExistence type="predicted"/>
<sequence>MQLIKDLLPLFFFLTGGLIFLYLVITKYTEEAHQKEIKKNKWMKKDYYNYENPIFYRIMSNSFWIAKALLIIASLIPIVIGILILWSMYQTYF</sequence>
<evidence type="ECO:0000313" key="2">
    <source>
        <dbReference type="EMBL" id="KGX83203.1"/>
    </source>
</evidence>
<organism evidence="2 3">
    <name type="scientific">Pontibacillus marinus BH030004 = DSM 16465</name>
    <dbReference type="NCBI Taxonomy" id="1385511"/>
    <lineage>
        <taxon>Bacteria</taxon>
        <taxon>Bacillati</taxon>
        <taxon>Bacillota</taxon>
        <taxon>Bacilli</taxon>
        <taxon>Bacillales</taxon>
        <taxon>Bacillaceae</taxon>
        <taxon>Pontibacillus</taxon>
    </lineage>
</organism>
<dbReference type="Proteomes" id="UP000030403">
    <property type="component" value="Unassembled WGS sequence"/>
</dbReference>
<dbReference type="AlphaFoldDB" id="A0A0A5FW06"/>
<keyword evidence="1" id="KW-0812">Transmembrane</keyword>
<dbReference type="OrthoDB" id="9959704at2"/>
<dbReference type="eggNOG" id="ENOG502ZMT3">
    <property type="taxonomic scope" value="Bacteria"/>
</dbReference>
<reference evidence="2 3" key="1">
    <citation type="submission" date="2013-08" db="EMBL/GenBank/DDBJ databases">
        <authorList>
            <person name="Huang J."/>
            <person name="Wang G."/>
        </authorList>
    </citation>
    <scope>NUCLEOTIDE SEQUENCE [LARGE SCALE GENOMIC DNA]</scope>
    <source>
        <strain evidence="2 3">BH030004</strain>
    </source>
</reference>
<name>A0A0A5FW06_9BACI</name>
<keyword evidence="1" id="KW-0472">Membrane</keyword>
<keyword evidence="1" id="KW-1133">Transmembrane helix</keyword>
<comment type="caution">
    <text evidence="2">The sequence shown here is derived from an EMBL/GenBank/DDBJ whole genome shotgun (WGS) entry which is preliminary data.</text>
</comment>
<feature type="transmembrane region" description="Helical" evidence="1">
    <location>
        <begin position="7"/>
        <end position="25"/>
    </location>
</feature>
<dbReference type="RefSeq" id="WP_027447690.1">
    <property type="nucleotide sequence ID" value="NZ_AULJ01000083.1"/>
</dbReference>
<protein>
    <submittedName>
        <fullName evidence="2">Uncharacterized protein</fullName>
    </submittedName>
</protein>
<evidence type="ECO:0000256" key="1">
    <source>
        <dbReference type="SAM" id="Phobius"/>
    </source>
</evidence>
<keyword evidence="3" id="KW-1185">Reference proteome</keyword>
<accession>A0A0A5FW06</accession>